<dbReference type="Gene3D" id="1.20.120.1020">
    <property type="entry name" value="Prion-inhibition and propagation, HeLo domain"/>
    <property type="match status" value="1"/>
</dbReference>
<reference evidence="2 3" key="1">
    <citation type="submission" date="2016-10" db="EMBL/GenBank/DDBJ databases">
        <title>Proteomics and genomics reveal pathogen-plant mechanisms compatible with a hemibiotrophic lifestyle of Diplodia corticola.</title>
        <authorList>
            <person name="Fernandes I."/>
            <person name="De Jonge R."/>
            <person name="Van De Peer Y."/>
            <person name="Devreese B."/>
            <person name="Alves A."/>
            <person name="Esteves A.C."/>
        </authorList>
    </citation>
    <scope>NUCLEOTIDE SEQUENCE [LARGE SCALE GENOMIC DNA]</scope>
    <source>
        <strain evidence="2 3">CBS 112549</strain>
    </source>
</reference>
<dbReference type="InterPro" id="IPR038305">
    <property type="entry name" value="HeLo_sf"/>
</dbReference>
<dbReference type="STRING" id="236234.A0A1J9RPI9"/>
<proteinExistence type="predicted"/>
<evidence type="ECO:0000313" key="3">
    <source>
        <dbReference type="Proteomes" id="UP000183809"/>
    </source>
</evidence>
<protein>
    <submittedName>
        <fullName evidence="2">Pfs domain-containing protein</fullName>
    </submittedName>
</protein>
<keyword evidence="3" id="KW-1185">Reference proteome</keyword>
<sequence>MSGFEVAGIVLGTIPLALKSYSELGAFFTDFRQYRTQGVKLRLKCSNEADLFHASIRTLFSYSIDENVVKTMLDDLEHPSWADEDIQNRLGMILDGDLNLCEAVRRNVKIIQETLDAVLTTLRSVGLEEPATPSVTSSPAPSISSHYHRFSETCTLQLSKTKWAFSKKSKVELLLEDSAEANRYLTQFVYQARRQRKQMRPVRIISGKTIGDTKAVRDGYTKIYQALSVAWADCACPAHDVELALQCTLNEGSAGSLRQTPRDCGVIFHGGPLSGCWYAYPGGLKRQQVNAGNGSANLSNAKSIITQDGSTKPISNGKACTTHFKESQCIGQVCQSLQSLGWSVHEVYECHRHPSSNPSHGSNCFGVHVSGCTSHFEDISCSLSQLLSQRRTGNHLTELITYPYERVRIAYILALSLLRLYDSPWLKEKERWTSDQIRFVATQSSDAEQTVIPHVTASHEQDHSSPASPPAAKQIFKCVKNYQIYALGILMLELALGSPLVLSPPMGNSNDPEITEFLEAHKLNSNAVAGRMLGLRYGKVVSRCLMCDFSVNDFDLNSVCLQAAFYNLVVCELEGLLNDMSRVSSIA</sequence>
<comment type="caution">
    <text evidence="2">The sequence shown here is derived from an EMBL/GenBank/DDBJ whole genome shotgun (WGS) entry which is preliminary data.</text>
</comment>
<dbReference type="AlphaFoldDB" id="A0A1J9RPI9"/>
<feature type="domain" description="DUF7580" evidence="1">
    <location>
        <begin position="381"/>
        <end position="577"/>
    </location>
</feature>
<dbReference type="GeneID" id="31019372"/>
<organism evidence="2 3">
    <name type="scientific">Diplodia corticola</name>
    <dbReference type="NCBI Taxonomy" id="236234"/>
    <lineage>
        <taxon>Eukaryota</taxon>
        <taxon>Fungi</taxon>
        <taxon>Dikarya</taxon>
        <taxon>Ascomycota</taxon>
        <taxon>Pezizomycotina</taxon>
        <taxon>Dothideomycetes</taxon>
        <taxon>Dothideomycetes incertae sedis</taxon>
        <taxon>Botryosphaeriales</taxon>
        <taxon>Botryosphaeriaceae</taxon>
        <taxon>Diplodia</taxon>
    </lineage>
</organism>
<dbReference type="OrthoDB" id="3565018at2759"/>
<dbReference type="Pfam" id="PF24476">
    <property type="entry name" value="DUF7580"/>
    <property type="match status" value="1"/>
</dbReference>
<dbReference type="InterPro" id="IPR056002">
    <property type="entry name" value="DUF7580"/>
</dbReference>
<evidence type="ECO:0000259" key="1">
    <source>
        <dbReference type="Pfam" id="PF24476"/>
    </source>
</evidence>
<dbReference type="RefSeq" id="XP_020125745.1">
    <property type="nucleotide sequence ID" value="XM_020279110.1"/>
</dbReference>
<gene>
    <name evidence="2" type="ORF">BKCO1_7900014</name>
</gene>
<name>A0A1J9RPI9_9PEZI</name>
<dbReference type="PANTHER" id="PTHR35186">
    <property type="entry name" value="ANK_REP_REGION DOMAIN-CONTAINING PROTEIN"/>
    <property type="match status" value="1"/>
</dbReference>
<dbReference type="PANTHER" id="PTHR35186:SF4">
    <property type="entry name" value="PRION-INHIBITION AND PROPAGATION HELO DOMAIN-CONTAINING PROTEIN"/>
    <property type="match status" value="1"/>
</dbReference>
<accession>A0A1J9RPI9</accession>
<dbReference type="Proteomes" id="UP000183809">
    <property type="component" value="Unassembled WGS sequence"/>
</dbReference>
<dbReference type="EMBL" id="MNUE01000079">
    <property type="protein sequence ID" value="OJD29485.1"/>
    <property type="molecule type" value="Genomic_DNA"/>
</dbReference>
<evidence type="ECO:0000313" key="2">
    <source>
        <dbReference type="EMBL" id="OJD29485.1"/>
    </source>
</evidence>